<evidence type="ECO:0000256" key="2">
    <source>
        <dbReference type="ARBA" id="ARBA00022475"/>
    </source>
</evidence>
<proteinExistence type="predicted"/>
<evidence type="ECO:0000256" key="3">
    <source>
        <dbReference type="ARBA" id="ARBA00022692"/>
    </source>
</evidence>
<dbReference type="PANTHER" id="PTHR35007">
    <property type="entry name" value="INTEGRAL MEMBRANE PROTEIN-RELATED"/>
    <property type="match status" value="1"/>
</dbReference>
<keyword evidence="2" id="KW-1003">Cell membrane</keyword>
<evidence type="ECO:0000256" key="1">
    <source>
        <dbReference type="ARBA" id="ARBA00004651"/>
    </source>
</evidence>
<keyword evidence="4 6" id="KW-1133">Transmembrane helix</keyword>
<dbReference type="Pfam" id="PF00482">
    <property type="entry name" value="T2SSF"/>
    <property type="match status" value="1"/>
</dbReference>
<name>A0ABQ5Z936_9SPHN</name>
<dbReference type="InterPro" id="IPR018076">
    <property type="entry name" value="T2SS_GspF_dom"/>
</dbReference>
<evidence type="ECO:0000256" key="6">
    <source>
        <dbReference type="SAM" id="Phobius"/>
    </source>
</evidence>
<feature type="transmembrane region" description="Helical" evidence="6">
    <location>
        <begin position="119"/>
        <end position="138"/>
    </location>
</feature>
<organism evidence="8 9">
    <name type="scientific">Sphingomonas astaxanthinifaciens DSM 22298</name>
    <dbReference type="NCBI Taxonomy" id="1123267"/>
    <lineage>
        <taxon>Bacteria</taxon>
        <taxon>Pseudomonadati</taxon>
        <taxon>Pseudomonadota</taxon>
        <taxon>Alphaproteobacteria</taxon>
        <taxon>Sphingomonadales</taxon>
        <taxon>Sphingomonadaceae</taxon>
        <taxon>Sphingomonas</taxon>
    </lineage>
</organism>
<evidence type="ECO:0000256" key="5">
    <source>
        <dbReference type="ARBA" id="ARBA00023136"/>
    </source>
</evidence>
<feature type="domain" description="Type II secretion system protein GspF" evidence="7">
    <location>
        <begin position="157"/>
        <end position="282"/>
    </location>
</feature>
<keyword evidence="3 6" id="KW-0812">Transmembrane</keyword>
<feature type="transmembrane region" description="Helical" evidence="6">
    <location>
        <begin position="94"/>
        <end position="113"/>
    </location>
</feature>
<feature type="transmembrane region" description="Helical" evidence="6">
    <location>
        <begin position="6"/>
        <end position="25"/>
    </location>
</feature>
<comment type="subcellular location">
    <subcellularLocation>
        <location evidence="1">Cell membrane</location>
        <topology evidence="1">Multi-pass membrane protein</topology>
    </subcellularLocation>
</comment>
<protein>
    <recommendedName>
        <fullName evidence="7">Type II secretion system protein GspF domain-containing protein</fullName>
    </recommendedName>
</protein>
<evidence type="ECO:0000256" key="4">
    <source>
        <dbReference type="ARBA" id="ARBA00022989"/>
    </source>
</evidence>
<accession>A0ABQ5Z936</accession>
<gene>
    <name evidence="8" type="ORF">GCM10007925_22010</name>
</gene>
<dbReference type="Gene3D" id="1.20.81.30">
    <property type="entry name" value="Type II secretion system (T2SS), domain F"/>
    <property type="match status" value="1"/>
</dbReference>
<dbReference type="PANTHER" id="PTHR35007:SF1">
    <property type="entry name" value="PILUS ASSEMBLY PROTEIN"/>
    <property type="match status" value="1"/>
</dbReference>
<comment type="caution">
    <text evidence="8">The sequence shown here is derived from an EMBL/GenBank/DDBJ whole genome shotgun (WGS) entry which is preliminary data.</text>
</comment>
<reference evidence="9" key="1">
    <citation type="journal article" date="2019" name="Int. J. Syst. Evol. Microbiol.">
        <title>The Global Catalogue of Microorganisms (GCM) 10K type strain sequencing project: providing services to taxonomists for standard genome sequencing and annotation.</title>
        <authorList>
            <consortium name="The Broad Institute Genomics Platform"/>
            <consortium name="The Broad Institute Genome Sequencing Center for Infectious Disease"/>
            <person name="Wu L."/>
            <person name="Ma J."/>
        </authorList>
    </citation>
    <scope>NUCLEOTIDE SEQUENCE [LARGE SCALE GENOMIC DNA]</scope>
    <source>
        <strain evidence="9">NBRC 102146</strain>
    </source>
</reference>
<sequence length="324" mass="35008">MSFTLLLLGLGLFGTLALVVMSFSGPSASKATKRRLELIRERHIEGNLAVAANAQIRKLFANRNSKVEGWFSTLVPKPALMRLRLEKTGRNISLGRYAMVSVGLIVVIAAGVLAKGGPITLALTFGLFIGIGLPHLVVSRMIAKRLKLFNANFPDAIELMVRGLRSGLPITETLGVVAGEIGGPVGIEFRSVSDKMKIGRTMEAALQDVADRLGTPEFQFFVITLAIQRETGGNLAETLSNLADVLRKRAQMKLKIKAMSSEAKASAMIVGALPFIVFTLVYMLNPNYMGGFFTEQRLIVAGLGALVWMSIGVAIMAKMVNFEI</sequence>
<keyword evidence="9" id="KW-1185">Reference proteome</keyword>
<keyword evidence="5 6" id="KW-0472">Membrane</keyword>
<feature type="transmembrane region" description="Helical" evidence="6">
    <location>
        <begin position="296"/>
        <end position="317"/>
    </location>
</feature>
<dbReference type="EMBL" id="BSOO01000027">
    <property type="protein sequence ID" value="GLR48484.1"/>
    <property type="molecule type" value="Genomic_DNA"/>
</dbReference>
<dbReference type="RefSeq" id="WP_029941005.1">
    <property type="nucleotide sequence ID" value="NZ_BSOO01000027.1"/>
</dbReference>
<dbReference type="Proteomes" id="UP001156703">
    <property type="component" value="Unassembled WGS sequence"/>
</dbReference>
<feature type="transmembrane region" description="Helical" evidence="6">
    <location>
        <begin position="265"/>
        <end position="284"/>
    </location>
</feature>
<evidence type="ECO:0000259" key="7">
    <source>
        <dbReference type="Pfam" id="PF00482"/>
    </source>
</evidence>
<evidence type="ECO:0000313" key="8">
    <source>
        <dbReference type="EMBL" id="GLR48484.1"/>
    </source>
</evidence>
<evidence type="ECO:0000313" key="9">
    <source>
        <dbReference type="Proteomes" id="UP001156703"/>
    </source>
</evidence>
<dbReference type="InterPro" id="IPR042094">
    <property type="entry name" value="T2SS_GspF_sf"/>
</dbReference>